<evidence type="ECO:0000256" key="2">
    <source>
        <dbReference type="ARBA" id="ARBA00022801"/>
    </source>
</evidence>
<protein>
    <recommendedName>
        <fullName evidence="3">Carboxylic ester hydrolase</fullName>
        <ecNumber evidence="3">3.1.1.-</ecNumber>
    </recommendedName>
</protein>
<gene>
    <name evidence="5" type="ORF">AADG42_15115</name>
</gene>
<name>A0ABZ3FR75_9ACTN</name>
<reference evidence="5 6" key="1">
    <citation type="submission" date="2024-04" db="EMBL/GenBank/DDBJ databases">
        <title>Isolation of an actinomycete strain from pig manure.</title>
        <authorList>
            <person name="Gong T."/>
            <person name="Yu Z."/>
            <person name="An M."/>
            <person name="Wei C."/>
            <person name="Yang W."/>
            <person name="Liu L."/>
        </authorList>
    </citation>
    <scope>NUCLEOTIDE SEQUENCE [LARGE SCALE GENOMIC DNA]</scope>
    <source>
        <strain evidence="5 6">ZF39</strain>
    </source>
</reference>
<feature type="domain" description="Carboxylesterase type B" evidence="4">
    <location>
        <begin position="24"/>
        <end position="312"/>
    </location>
</feature>
<dbReference type="Gene3D" id="3.40.50.1820">
    <property type="entry name" value="alpha/beta hydrolase"/>
    <property type="match status" value="1"/>
</dbReference>
<dbReference type="InterPro" id="IPR019826">
    <property type="entry name" value="Carboxylesterase_B_AS"/>
</dbReference>
<evidence type="ECO:0000259" key="4">
    <source>
        <dbReference type="Pfam" id="PF00135"/>
    </source>
</evidence>
<accession>A0ABZ3FR75</accession>
<dbReference type="InterPro" id="IPR029058">
    <property type="entry name" value="AB_hydrolase_fold"/>
</dbReference>
<dbReference type="Pfam" id="PF00135">
    <property type="entry name" value="COesterase"/>
    <property type="match status" value="1"/>
</dbReference>
<evidence type="ECO:0000313" key="5">
    <source>
        <dbReference type="EMBL" id="XAN08578.1"/>
    </source>
</evidence>
<keyword evidence="2 3" id="KW-0378">Hydrolase</keyword>
<dbReference type="PROSITE" id="PS00122">
    <property type="entry name" value="CARBOXYLESTERASE_B_1"/>
    <property type="match status" value="1"/>
</dbReference>
<proteinExistence type="inferred from homology"/>
<dbReference type="InterPro" id="IPR002018">
    <property type="entry name" value="CarbesteraseB"/>
</dbReference>
<comment type="similarity">
    <text evidence="1 3">Belongs to the type-B carboxylesterase/lipase family.</text>
</comment>
<dbReference type="InterPro" id="IPR050309">
    <property type="entry name" value="Type-B_Carboxylest/Lipase"/>
</dbReference>
<evidence type="ECO:0000256" key="3">
    <source>
        <dbReference type="RuleBase" id="RU361235"/>
    </source>
</evidence>
<keyword evidence="6" id="KW-1185">Reference proteome</keyword>
<sequence length="441" mass="47654">MTGESPFPHWTCPAGEIRGWQDCAVLRATGIRYARAGRYEQPVDEPAATDVIDATHWSPACPQPVAPLLEKLLNRPLGDLVQDEDCLRLSLTLPADLEPGEAVPVIVWIHGGSYTWGAGDAPIFDPAHFVAEQRIIVASVTYRLGVFSYLGVDERPANLGLLDQLSALRWVQANIAAFGGDPGNVTVFGQSAGADAVAHLMIAQGSQGLFHRAVIASAPFGSSGRRDEMYARMAVTAATLPHDAPTADLVEHQARIGASARGFGLRSAVPFGVRFGRAPLPPEAEARAAWRQAATRVPILIGWTSRDGAMFTVPIPALERIAPWPIVGPTAVEVAVRAVTRLVFSAPATAFARRHQRAGGRGYRYELSWGPADNPYRATHTYDMALMFPAETWWDAALIAGATREEILAAGRPVRRMLADFVRTGTVDVRDERGLRVRPLA</sequence>
<dbReference type="Proteomes" id="UP001442841">
    <property type="component" value="Chromosome"/>
</dbReference>
<dbReference type="EC" id="3.1.1.-" evidence="3"/>
<dbReference type="EMBL" id="CP154795">
    <property type="protein sequence ID" value="XAN08578.1"/>
    <property type="molecule type" value="Genomic_DNA"/>
</dbReference>
<dbReference type="SUPFAM" id="SSF53474">
    <property type="entry name" value="alpha/beta-Hydrolases"/>
    <property type="match status" value="1"/>
</dbReference>
<evidence type="ECO:0000313" key="6">
    <source>
        <dbReference type="Proteomes" id="UP001442841"/>
    </source>
</evidence>
<dbReference type="PANTHER" id="PTHR11559">
    <property type="entry name" value="CARBOXYLESTERASE"/>
    <property type="match status" value="1"/>
</dbReference>
<dbReference type="RefSeq" id="WP_425310035.1">
    <property type="nucleotide sequence ID" value="NZ_CP154795.1"/>
</dbReference>
<organism evidence="5 6">
    <name type="scientific">Ammonicoccus fulvus</name>
    <dbReference type="NCBI Taxonomy" id="3138240"/>
    <lineage>
        <taxon>Bacteria</taxon>
        <taxon>Bacillati</taxon>
        <taxon>Actinomycetota</taxon>
        <taxon>Actinomycetes</taxon>
        <taxon>Propionibacteriales</taxon>
        <taxon>Propionibacteriaceae</taxon>
        <taxon>Ammonicoccus</taxon>
    </lineage>
</organism>
<evidence type="ECO:0000256" key="1">
    <source>
        <dbReference type="ARBA" id="ARBA00005964"/>
    </source>
</evidence>